<keyword evidence="1" id="KW-0812">Transmembrane</keyword>
<evidence type="ECO:0000313" key="2">
    <source>
        <dbReference type="EMBL" id="KAB8033221.1"/>
    </source>
</evidence>
<evidence type="ECO:0000256" key="1">
    <source>
        <dbReference type="SAM" id="Phobius"/>
    </source>
</evidence>
<keyword evidence="1" id="KW-0472">Membrane</keyword>
<keyword evidence="3" id="KW-1185">Reference proteome</keyword>
<dbReference type="EMBL" id="WFLN01000004">
    <property type="protein sequence ID" value="KAB8033221.1"/>
    <property type="molecule type" value="Genomic_DNA"/>
</dbReference>
<dbReference type="Proteomes" id="UP000442694">
    <property type="component" value="Unassembled WGS sequence"/>
</dbReference>
<gene>
    <name evidence="2" type="ORF">GCL57_00560</name>
</gene>
<protein>
    <submittedName>
        <fullName evidence="2">Uncharacterized protein</fullName>
    </submittedName>
</protein>
<reference evidence="2 3" key="1">
    <citation type="submission" date="2019-10" db="EMBL/GenBank/DDBJ databases">
        <title>New genus of Silvanigrellaceae.</title>
        <authorList>
            <person name="Pitt A."/>
            <person name="Hahn M.W."/>
        </authorList>
    </citation>
    <scope>NUCLEOTIDE SEQUENCE [LARGE SCALE GENOMIC DNA]</scope>
    <source>
        <strain evidence="2 3">33A1-SZDP</strain>
    </source>
</reference>
<dbReference type="AlphaFoldDB" id="A0A833N7Q0"/>
<evidence type="ECO:0000313" key="3">
    <source>
        <dbReference type="Proteomes" id="UP000442694"/>
    </source>
</evidence>
<name>A0A833N7Q0_9BACT</name>
<proteinExistence type="predicted"/>
<organism evidence="2 3">
    <name type="scientific">Fluviispira multicolorata</name>
    <dbReference type="NCBI Taxonomy" id="2654512"/>
    <lineage>
        <taxon>Bacteria</taxon>
        <taxon>Pseudomonadati</taxon>
        <taxon>Bdellovibrionota</taxon>
        <taxon>Oligoflexia</taxon>
        <taxon>Silvanigrellales</taxon>
        <taxon>Silvanigrellaceae</taxon>
        <taxon>Fluviispira</taxon>
    </lineage>
</organism>
<dbReference type="RefSeq" id="WP_152211309.1">
    <property type="nucleotide sequence ID" value="NZ_WFLN01000004.1"/>
</dbReference>
<feature type="transmembrane region" description="Helical" evidence="1">
    <location>
        <begin position="12"/>
        <end position="34"/>
    </location>
</feature>
<comment type="caution">
    <text evidence="2">The sequence shown here is derived from an EMBL/GenBank/DDBJ whole genome shotgun (WGS) entry which is preliminary data.</text>
</comment>
<accession>A0A833N7Q0</accession>
<keyword evidence="1" id="KW-1133">Transmembrane helix</keyword>
<sequence length="385" mass="44887">MKVLKLKNQHGQALISGLIFLVFSMLCVAFFLFISESFYRVYSNINKEREYRIKENSFVANKINQLSINNQYILSALSVAQNAFAESTEIGLYVSYFQPYWLTYGFINKNSSNDKFENIGKKNALSMESEKYVNNAFKTYRLKSARGLYIAISLAEKNEKIINSLPQNIKKYFMQSSNSEVFCLALASQSKNYGFPGFFNIPLLENLYNFYIDQDECQLSHYNSSYRVVNKILPFLSDAEPNLFLDYNKMTEILKKSTQFGVYFVSFSQAKNFLNELYIDNYSDILVNPKFTKISNYLSKIPFFSSLNLSENVFLQSVPKNIYVRISHPYFVCSGKSSWQGDFLQEKDWKKEATCLLSRELFYKSFFTPHWAAFVTQEEGKNEYF</sequence>